<keyword evidence="7" id="KW-1185">Reference proteome</keyword>
<evidence type="ECO:0000256" key="4">
    <source>
        <dbReference type="ARBA" id="ARBA00022801"/>
    </source>
</evidence>
<dbReference type="eggNOG" id="KOG2183">
    <property type="taxonomic scope" value="Eukaryota"/>
</dbReference>
<evidence type="ECO:0000256" key="1">
    <source>
        <dbReference type="ARBA" id="ARBA00011079"/>
    </source>
</evidence>
<evidence type="ECO:0000313" key="6">
    <source>
        <dbReference type="EMBL" id="PNT18269.2"/>
    </source>
</evidence>
<dbReference type="InterPro" id="IPR042269">
    <property type="entry name" value="Ser_carbopepase_S28_SKS"/>
</dbReference>
<dbReference type="MEROPS" id="S28.001"/>
<dbReference type="Pfam" id="PF05577">
    <property type="entry name" value="Peptidase_S28"/>
    <property type="match status" value="1"/>
</dbReference>
<name>B9HUX1_POPTR</name>
<dbReference type="InParanoid" id="B9HUX1"/>
<gene>
    <name evidence="6" type="ORF">POPTR_010G232300</name>
</gene>
<dbReference type="OrthoDB" id="2130629at2759"/>
<dbReference type="ESTHER" id="poptr-b9hux1">
    <property type="family name" value="Prolylcarboxypeptidase"/>
</dbReference>
<evidence type="ECO:0000256" key="5">
    <source>
        <dbReference type="ARBA" id="ARBA00023180"/>
    </source>
</evidence>
<evidence type="ECO:0000256" key="3">
    <source>
        <dbReference type="ARBA" id="ARBA00022729"/>
    </source>
</evidence>
<dbReference type="GO" id="GO:0070008">
    <property type="term" value="F:serine-type exopeptidase activity"/>
    <property type="evidence" value="ECO:0007669"/>
    <property type="project" value="InterPro"/>
</dbReference>
<dbReference type="InterPro" id="IPR008758">
    <property type="entry name" value="Peptidase_S28"/>
</dbReference>
<dbReference type="Gene3D" id="3.40.50.1820">
    <property type="entry name" value="alpha/beta hydrolase"/>
    <property type="match status" value="1"/>
</dbReference>
<keyword evidence="4" id="KW-0378">Hydrolase</keyword>
<evidence type="ECO:0000313" key="7">
    <source>
        <dbReference type="Proteomes" id="UP000006729"/>
    </source>
</evidence>
<keyword evidence="5" id="KW-0325">Glycoprotein</keyword>
<dbReference type="FunFam" id="1.20.120.980:FF:000006">
    <property type="entry name" value="Serine carboxypeptidase S28 family protein"/>
    <property type="match status" value="1"/>
</dbReference>
<dbReference type="Gramene" id="Potri.010G232300.1.v4.1">
    <property type="protein sequence ID" value="Potri.010G232300.1.v4.1"/>
    <property type="gene ID" value="Potri.010G232300.v4.1"/>
</dbReference>
<evidence type="ECO:0000256" key="2">
    <source>
        <dbReference type="ARBA" id="ARBA00022670"/>
    </source>
</evidence>
<dbReference type="PANTHER" id="PTHR11010:SF37">
    <property type="entry name" value="LYSOSOMAL PRO-X CARBOXYPEPTIDASE"/>
    <property type="match status" value="1"/>
</dbReference>
<dbReference type="SUPFAM" id="SSF53474">
    <property type="entry name" value="alpha/beta-Hydrolases"/>
    <property type="match status" value="1"/>
</dbReference>
<proteinExistence type="inferred from homology"/>
<protein>
    <recommendedName>
        <fullName evidence="8">Serine carboxypeptidase S28 family protein</fullName>
    </recommendedName>
</protein>
<dbReference type="InterPro" id="IPR029058">
    <property type="entry name" value="AB_hydrolase_fold"/>
</dbReference>
<dbReference type="Gene3D" id="1.20.120.980">
    <property type="entry name" value="Serine carboxypeptidase S28, SKS domain"/>
    <property type="match status" value="1"/>
</dbReference>
<reference evidence="6 7" key="1">
    <citation type="journal article" date="2006" name="Science">
        <title>The genome of black cottonwood, Populus trichocarpa (Torr. &amp; Gray).</title>
        <authorList>
            <person name="Tuskan G.A."/>
            <person name="Difazio S."/>
            <person name="Jansson S."/>
            <person name="Bohlmann J."/>
            <person name="Grigoriev I."/>
            <person name="Hellsten U."/>
            <person name="Putnam N."/>
            <person name="Ralph S."/>
            <person name="Rombauts S."/>
            <person name="Salamov A."/>
            <person name="Schein J."/>
            <person name="Sterck L."/>
            <person name="Aerts A."/>
            <person name="Bhalerao R.R."/>
            <person name="Bhalerao R.P."/>
            <person name="Blaudez D."/>
            <person name="Boerjan W."/>
            <person name="Brun A."/>
            <person name="Brunner A."/>
            <person name="Busov V."/>
            <person name="Campbell M."/>
            <person name="Carlson J."/>
            <person name="Chalot M."/>
            <person name="Chapman J."/>
            <person name="Chen G.L."/>
            <person name="Cooper D."/>
            <person name="Coutinho P.M."/>
            <person name="Couturier J."/>
            <person name="Covert S."/>
            <person name="Cronk Q."/>
            <person name="Cunningham R."/>
            <person name="Davis J."/>
            <person name="Degroeve S."/>
            <person name="Dejardin A."/>
            <person name="Depamphilis C."/>
            <person name="Detter J."/>
            <person name="Dirks B."/>
            <person name="Dubchak I."/>
            <person name="Duplessis S."/>
            <person name="Ehlting J."/>
            <person name="Ellis B."/>
            <person name="Gendler K."/>
            <person name="Goodstein D."/>
            <person name="Gribskov M."/>
            <person name="Grimwood J."/>
            <person name="Groover A."/>
            <person name="Gunter L."/>
            <person name="Hamberger B."/>
            <person name="Heinze B."/>
            <person name="Helariutta Y."/>
            <person name="Henrissat B."/>
            <person name="Holligan D."/>
            <person name="Holt R."/>
            <person name="Huang W."/>
            <person name="Islam-Faridi N."/>
            <person name="Jones S."/>
            <person name="Jones-Rhoades M."/>
            <person name="Jorgensen R."/>
            <person name="Joshi C."/>
            <person name="Kangasjarvi J."/>
            <person name="Karlsson J."/>
            <person name="Kelleher C."/>
            <person name="Kirkpatrick R."/>
            <person name="Kirst M."/>
            <person name="Kohler A."/>
            <person name="Kalluri U."/>
            <person name="Larimer F."/>
            <person name="Leebens-Mack J."/>
            <person name="Leple J.C."/>
            <person name="Locascio P."/>
            <person name="Lou Y."/>
            <person name="Lucas S."/>
            <person name="Martin F."/>
            <person name="Montanini B."/>
            <person name="Napoli C."/>
            <person name="Nelson D.R."/>
            <person name="Nelson C."/>
            <person name="Nieminen K."/>
            <person name="Nilsson O."/>
            <person name="Pereda V."/>
            <person name="Peter G."/>
            <person name="Philippe R."/>
            <person name="Pilate G."/>
            <person name="Poliakov A."/>
            <person name="Razumovskaya J."/>
            <person name="Richardson P."/>
            <person name="Rinaldi C."/>
            <person name="Ritland K."/>
            <person name="Rouze P."/>
            <person name="Ryaboy D."/>
            <person name="Schmutz J."/>
            <person name="Schrader J."/>
            <person name="Segerman B."/>
            <person name="Shin H."/>
            <person name="Siddiqui A."/>
            <person name="Sterky F."/>
            <person name="Terry A."/>
            <person name="Tsai C.J."/>
            <person name="Uberbacher E."/>
            <person name="Unneberg P."/>
            <person name="Vahala J."/>
            <person name="Wall K."/>
            <person name="Wessler S."/>
            <person name="Yang G."/>
            <person name="Yin T."/>
            <person name="Douglas C."/>
            <person name="Marra M."/>
            <person name="Sandberg G."/>
            <person name="Van de Peer Y."/>
            <person name="Rokhsar D."/>
        </authorList>
    </citation>
    <scope>NUCLEOTIDE SEQUENCE [LARGE SCALE GENOMIC DNA]</scope>
    <source>
        <strain evidence="7">cv. Nisqually</strain>
    </source>
</reference>
<dbReference type="HOGENOM" id="CLU_020959_0_1_1"/>
<dbReference type="Proteomes" id="UP000006729">
    <property type="component" value="Chromosome 10"/>
</dbReference>
<organism evidence="6 7">
    <name type="scientific">Populus trichocarpa</name>
    <name type="common">Western balsam poplar</name>
    <name type="synonym">Populus balsamifera subsp. trichocarpa</name>
    <dbReference type="NCBI Taxonomy" id="3694"/>
    <lineage>
        <taxon>Eukaryota</taxon>
        <taxon>Viridiplantae</taxon>
        <taxon>Streptophyta</taxon>
        <taxon>Embryophyta</taxon>
        <taxon>Tracheophyta</taxon>
        <taxon>Spermatophyta</taxon>
        <taxon>Magnoliopsida</taxon>
        <taxon>eudicotyledons</taxon>
        <taxon>Gunneridae</taxon>
        <taxon>Pentapetalae</taxon>
        <taxon>rosids</taxon>
        <taxon>fabids</taxon>
        <taxon>Malpighiales</taxon>
        <taxon>Salicaceae</taxon>
        <taxon>Saliceae</taxon>
        <taxon>Populus</taxon>
    </lineage>
</organism>
<accession>B9HUX1</accession>
<dbReference type="EMBL" id="CM009299">
    <property type="protein sequence ID" value="PNT18269.2"/>
    <property type="molecule type" value="Genomic_DNA"/>
</dbReference>
<dbReference type="PANTHER" id="PTHR11010">
    <property type="entry name" value="PROTEASE S28 PRO-X CARBOXYPEPTIDASE-RELATED"/>
    <property type="match status" value="1"/>
</dbReference>
<sequence>MEIKQKKPVLLKKMATRGPRIQALWHLPWLVFLFSTTRVFCASPSKVPRLGVHGPYGARNHLGKVKVQSLAPSDQEFRTFYYNQTLDHFNYRPESYKTFQHRYVVSFKHWRGPDTMAPIFVYLGEESSLNDDLGYIGILSDNAARFGALQVYIEHRFYGESIPFVSREEALKDANLRGYFSSAQTLADYAEVILHIKKKHSADSSPVIVFGGSYGGMLAAWFRLKYPHVALGALASSAPVLYFDNITPSNGYYTVVTKDFKESSESCYKTIKQSWFEIDKVAAKADGLSILQKKFNTCKPLEAATELKNFLDSLFSVAAQYDRPPRYPVDLVCKGIDSAPEGSDVLDRIFSGIVAYFGKKPCYNLDAFFSSETLEGWTWQTCSELVIPIGRGSNDTMFPAEPFDLKEYIEECKSAFGVPPRPHWITTYYGGHHFKEVLRRFGSNIIFSNGLRDPYSSGGVLENISDSILAVYTTKGAHCMDILPATIGDPDWVVLQRNIEIEIINGWILKYYQDLLENSSQMIFLH</sequence>
<evidence type="ECO:0008006" key="8">
    <source>
        <dbReference type="Google" id="ProtNLM"/>
    </source>
</evidence>
<dbReference type="GO" id="GO:0006508">
    <property type="term" value="P:proteolysis"/>
    <property type="evidence" value="ECO:0007669"/>
    <property type="project" value="UniProtKB-KW"/>
</dbReference>
<dbReference type="AlphaFoldDB" id="B9HUX1"/>
<dbReference type="OMA" id="ITPSDAY"/>
<dbReference type="SMR" id="B9HUX1"/>
<dbReference type="GO" id="GO:0008239">
    <property type="term" value="F:dipeptidyl-peptidase activity"/>
    <property type="evidence" value="ECO:0000318"/>
    <property type="project" value="GO_Central"/>
</dbReference>
<keyword evidence="2" id="KW-0645">Protease</keyword>
<keyword evidence="3" id="KW-0732">Signal</keyword>
<comment type="similarity">
    <text evidence="1">Belongs to the peptidase S28 family.</text>
</comment>